<accession>A0AAD1YHI9</accession>
<feature type="transmembrane region" description="Helical" evidence="1">
    <location>
        <begin position="6"/>
        <end position="23"/>
    </location>
</feature>
<keyword evidence="1" id="KW-0812">Transmembrane</keyword>
<gene>
    <name evidence="2" type="ORF">CNEO2_40157</name>
</gene>
<proteinExistence type="predicted"/>
<dbReference type="EMBL" id="CAMTCP010000248">
    <property type="protein sequence ID" value="CAI3644931.1"/>
    <property type="molecule type" value="Genomic_DNA"/>
</dbReference>
<evidence type="ECO:0000313" key="3">
    <source>
        <dbReference type="Proteomes" id="UP001189143"/>
    </source>
</evidence>
<dbReference type="GeneID" id="68876994"/>
<reference evidence="2" key="1">
    <citation type="submission" date="2022-10" db="EMBL/GenBank/DDBJ databases">
        <authorList>
            <person name="Aires J."/>
            <person name="Mesa V."/>
        </authorList>
    </citation>
    <scope>NUCLEOTIDE SEQUENCE</scope>
    <source>
        <strain evidence="2">Clostridium neonatale JD116</strain>
    </source>
</reference>
<evidence type="ECO:0000313" key="2">
    <source>
        <dbReference type="EMBL" id="CAI3644931.1"/>
    </source>
</evidence>
<dbReference type="Proteomes" id="UP001189143">
    <property type="component" value="Unassembled WGS sequence"/>
</dbReference>
<sequence length="67" mass="7632">MDLAELVVGIIPILIIGYLIRLIKYKFKDLEKTPLVKIQIIIHIVLLVLCILSCIPLIIFPLIAFFS</sequence>
<keyword evidence="1" id="KW-1133">Transmembrane helix</keyword>
<comment type="caution">
    <text evidence="2">The sequence shown here is derived from an EMBL/GenBank/DDBJ whole genome shotgun (WGS) entry which is preliminary data.</text>
</comment>
<evidence type="ECO:0000256" key="1">
    <source>
        <dbReference type="SAM" id="Phobius"/>
    </source>
</evidence>
<protein>
    <submittedName>
        <fullName evidence="2">Uncharacterized protein</fullName>
    </submittedName>
</protein>
<keyword evidence="1" id="KW-0472">Membrane</keyword>
<dbReference type="RefSeq" id="WP_125148926.1">
    <property type="nucleotide sequence ID" value="NZ_CAKJVD010000035.1"/>
</dbReference>
<name>A0AAD1YHI9_9CLOT</name>
<organism evidence="2 3">
    <name type="scientific">Clostridium neonatale</name>
    <dbReference type="NCBI Taxonomy" id="137838"/>
    <lineage>
        <taxon>Bacteria</taxon>
        <taxon>Bacillati</taxon>
        <taxon>Bacillota</taxon>
        <taxon>Clostridia</taxon>
        <taxon>Eubacteriales</taxon>
        <taxon>Clostridiaceae</taxon>
        <taxon>Clostridium</taxon>
    </lineage>
</organism>
<dbReference type="AlphaFoldDB" id="A0AAD1YHI9"/>
<feature type="transmembrane region" description="Helical" evidence="1">
    <location>
        <begin position="44"/>
        <end position="66"/>
    </location>
</feature>